<accession>A0ABY4SEY1</accession>
<dbReference type="EMBL" id="CP097636">
    <property type="protein sequence ID" value="URI10682.1"/>
    <property type="molecule type" value="Genomic_DNA"/>
</dbReference>
<name>A0ABY4SEY1_AQUTE</name>
<evidence type="ECO:0000313" key="1">
    <source>
        <dbReference type="EMBL" id="URI10682.1"/>
    </source>
</evidence>
<organism evidence="1 2">
    <name type="scientific">Aquincola tertiaricarbonis</name>
    <dbReference type="NCBI Taxonomy" id="391953"/>
    <lineage>
        <taxon>Bacteria</taxon>
        <taxon>Pseudomonadati</taxon>
        <taxon>Pseudomonadota</taxon>
        <taxon>Betaproteobacteria</taxon>
        <taxon>Burkholderiales</taxon>
        <taxon>Sphaerotilaceae</taxon>
        <taxon>Aquincola</taxon>
    </lineage>
</organism>
<protein>
    <submittedName>
        <fullName evidence="1">Uncharacterized protein</fullName>
    </submittedName>
</protein>
<keyword evidence="2" id="KW-1185">Reference proteome</keyword>
<gene>
    <name evidence="1" type="ORF">MW290_16965</name>
</gene>
<dbReference type="Proteomes" id="UP001056201">
    <property type="component" value="Chromosome 2"/>
</dbReference>
<reference evidence="1" key="1">
    <citation type="submission" date="2022-05" db="EMBL/GenBank/DDBJ databases">
        <title>An RpoN-dependent PEP-CTERM gene is involved in floc formation of an Aquincola tertiaricarbonis strain.</title>
        <authorList>
            <person name="Qiu D."/>
            <person name="Xia M."/>
        </authorList>
    </citation>
    <scope>NUCLEOTIDE SEQUENCE</scope>
    <source>
        <strain evidence="1">RN12</strain>
    </source>
</reference>
<dbReference type="RefSeq" id="WP_250198887.1">
    <property type="nucleotide sequence ID" value="NZ_CP097636.1"/>
</dbReference>
<proteinExistence type="predicted"/>
<evidence type="ECO:0000313" key="2">
    <source>
        <dbReference type="Proteomes" id="UP001056201"/>
    </source>
</evidence>
<sequence>MAVHFCASLPCTARQRLGDGRLMELRLAPLPAAELQQGLRAELAQGCRRCPFHLGLRDMGCAGVIRHPISAAAERWLLHRLPHDLEAPAARQLMAGLQQAQADGQMVDRLRALHRHYELRRPVQRRWGRRFGHHTTVTSSQLLQVALHAGSLLPSQARLLAGALGYLDDHQQPRVDAGMACMPQDDASVRALKHFLSMTAAAGQRGAGVFISLDPMGHDV</sequence>